<evidence type="ECO:0000313" key="2">
    <source>
        <dbReference type="Proteomes" id="UP000694422"/>
    </source>
</evidence>
<protein>
    <submittedName>
        <fullName evidence="1">Uncharacterized protein</fullName>
    </submittedName>
</protein>
<dbReference type="Proteomes" id="UP000694422">
    <property type="component" value="Unplaced"/>
</dbReference>
<reference evidence="1" key="2">
    <citation type="submission" date="2025-09" db="UniProtKB">
        <authorList>
            <consortium name="Ensembl"/>
        </authorList>
    </citation>
    <scope>IDENTIFICATION</scope>
</reference>
<evidence type="ECO:0000313" key="1">
    <source>
        <dbReference type="Ensembl" id="ENSSDAP00000014413.1"/>
    </source>
</evidence>
<reference evidence="1" key="1">
    <citation type="submission" date="2025-08" db="UniProtKB">
        <authorList>
            <consortium name="Ensembl"/>
        </authorList>
    </citation>
    <scope>IDENTIFICATION</scope>
</reference>
<sequence>METGCVICPGGRHAFELGKHQMVDEAESQHLVATEWQEGQLTAQVLHFMELGWDKCVQKPWDGLTLHLKTVSPATVQKGGQRPPPEQMTKAVKDLLLSRLKRR</sequence>
<organism evidence="1 2">
    <name type="scientific">Spermophilus dauricus</name>
    <name type="common">Daurian ground squirrel</name>
    <dbReference type="NCBI Taxonomy" id="99837"/>
    <lineage>
        <taxon>Eukaryota</taxon>
        <taxon>Metazoa</taxon>
        <taxon>Chordata</taxon>
        <taxon>Craniata</taxon>
        <taxon>Vertebrata</taxon>
        <taxon>Euteleostomi</taxon>
        <taxon>Mammalia</taxon>
        <taxon>Eutheria</taxon>
        <taxon>Euarchontoglires</taxon>
        <taxon>Glires</taxon>
        <taxon>Rodentia</taxon>
        <taxon>Sciuromorpha</taxon>
        <taxon>Sciuridae</taxon>
        <taxon>Xerinae</taxon>
        <taxon>Marmotini</taxon>
        <taxon>Spermophilus</taxon>
    </lineage>
</organism>
<name>A0A8C9UQ98_SPEDA</name>
<dbReference type="AlphaFoldDB" id="A0A8C9UQ98"/>
<proteinExistence type="predicted"/>
<accession>A0A8C9UQ98</accession>
<dbReference type="Ensembl" id="ENSSDAT00000016329.1">
    <property type="protein sequence ID" value="ENSSDAP00000014413.1"/>
    <property type="gene ID" value="ENSSDAG00000012996.1"/>
</dbReference>
<keyword evidence="2" id="KW-1185">Reference proteome</keyword>